<accession>A0ABW7AR68</accession>
<organism evidence="1 2">
    <name type="scientific">Nonomuraea marmarensis</name>
    <dbReference type="NCBI Taxonomy" id="3351344"/>
    <lineage>
        <taxon>Bacteria</taxon>
        <taxon>Bacillati</taxon>
        <taxon>Actinomycetota</taxon>
        <taxon>Actinomycetes</taxon>
        <taxon>Streptosporangiales</taxon>
        <taxon>Streptosporangiaceae</taxon>
        <taxon>Nonomuraea</taxon>
    </lineage>
</organism>
<protein>
    <submittedName>
        <fullName evidence="1">Uncharacterized protein</fullName>
    </submittedName>
</protein>
<dbReference type="RefSeq" id="WP_393175112.1">
    <property type="nucleotide sequence ID" value="NZ_JBICRM010000040.1"/>
</dbReference>
<evidence type="ECO:0000313" key="1">
    <source>
        <dbReference type="EMBL" id="MFG1709876.1"/>
    </source>
</evidence>
<reference evidence="1 2" key="1">
    <citation type="submission" date="2024-10" db="EMBL/GenBank/DDBJ databases">
        <authorList>
            <person name="Topkara A.R."/>
            <person name="Saygin H."/>
        </authorList>
    </citation>
    <scope>NUCLEOTIDE SEQUENCE [LARGE SCALE GENOMIC DNA]</scope>
    <source>
        <strain evidence="1 2">M3C6</strain>
    </source>
</reference>
<proteinExistence type="predicted"/>
<name>A0ABW7AR68_9ACTN</name>
<gene>
    <name evidence="1" type="ORF">ACFLIM_42605</name>
</gene>
<dbReference type="EMBL" id="JBICRM010000040">
    <property type="protein sequence ID" value="MFG1709876.1"/>
    <property type="molecule type" value="Genomic_DNA"/>
</dbReference>
<sequence>MRLQSESGVAARLVPVTVDGLILAAPEADWISEGAALIVVAGRRVADEVHAVASANRLGDHSDVGGVFGLRDQSHLAYPKISSSGSNLRESCLLASWCSLIVAQQIWIFEFYFLENRNARLLV</sequence>
<keyword evidence="2" id="KW-1185">Reference proteome</keyword>
<evidence type="ECO:0000313" key="2">
    <source>
        <dbReference type="Proteomes" id="UP001603978"/>
    </source>
</evidence>
<dbReference type="Proteomes" id="UP001603978">
    <property type="component" value="Unassembled WGS sequence"/>
</dbReference>
<comment type="caution">
    <text evidence="1">The sequence shown here is derived from an EMBL/GenBank/DDBJ whole genome shotgun (WGS) entry which is preliminary data.</text>
</comment>